<name>A0A9X7PG45_9ACTN</name>
<evidence type="ECO:0000256" key="1">
    <source>
        <dbReference type="SAM" id="MobiDB-lite"/>
    </source>
</evidence>
<evidence type="ECO:0000313" key="3">
    <source>
        <dbReference type="Proteomes" id="UP000242427"/>
    </source>
</evidence>
<keyword evidence="3" id="KW-1185">Reference proteome</keyword>
<protein>
    <submittedName>
        <fullName evidence="2">Uncharacterized protein</fullName>
    </submittedName>
</protein>
<gene>
    <name evidence="2" type="ORF">B7P34_22000</name>
</gene>
<dbReference type="EMBL" id="PXWG01000066">
    <property type="protein sequence ID" value="PSJ26606.1"/>
    <property type="molecule type" value="Genomic_DNA"/>
</dbReference>
<feature type="region of interest" description="Disordered" evidence="1">
    <location>
        <begin position="1"/>
        <end position="67"/>
    </location>
</feature>
<feature type="compositionally biased region" description="Gly residues" evidence="1">
    <location>
        <begin position="19"/>
        <end position="63"/>
    </location>
</feature>
<comment type="caution">
    <text evidence="2">The sequence shown here is derived from an EMBL/GenBank/DDBJ whole genome shotgun (WGS) entry which is preliminary data.</text>
</comment>
<organism evidence="2 3">
    <name type="scientific">Streptosporangium nondiastaticum</name>
    <dbReference type="NCBI Taxonomy" id="35764"/>
    <lineage>
        <taxon>Bacteria</taxon>
        <taxon>Bacillati</taxon>
        <taxon>Actinomycetota</taxon>
        <taxon>Actinomycetes</taxon>
        <taxon>Streptosporangiales</taxon>
        <taxon>Streptosporangiaceae</taxon>
        <taxon>Streptosporangium</taxon>
    </lineage>
</organism>
<dbReference type="AlphaFoldDB" id="A0A9X7PG45"/>
<feature type="compositionally biased region" description="Basic and acidic residues" evidence="1">
    <location>
        <begin position="1"/>
        <end position="11"/>
    </location>
</feature>
<sequence>MSGTWARRDAVAPEARGAPGTGAEGSGGGGAAEDGCAGGWDEGGAGNDAGTDFGGAVPGGGSATGFPESLFASRTMLVTTRPAPSSAAVDRITGLIRGKEISRTENPLPSREMRTMRPPKTNRMIEAEVGMISPRCVTTLRGPARL</sequence>
<reference evidence="2 3" key="1">
    <citation type="submission" date="2018-03" db="EMBL/GenBank/DDBJ databases">
        <title>Chitinolytic properties of Streptosporangium nondiastaticum TBG75A20.</title>
        <authorList>
            <person name="Gayathri V."/>
            <person name="Shiburaj S."/>
        </authorList>
    </citation>
    <scope>NUCLEOTIDE SEQUENCE [LARGE SCALE GENOMIC DNA]</scope>
    <source>
        <strain evidence="2 3">TBG75A20</strain>
    </source>
</reference>
<accession>A0A9X7PG45</accession>
<evidence type="ECO:0000313" key="2">
    <source>
        <dbReference type="EMBL" id="PSJ26606.1"/>
    </source>
</evidence>
<dbReference type="Proteomes" id="UP000242427">
    <property type="component" value="Unassembled WGS sequence"/>
</dbReference>
<proteinExistence type="predicted"/>